<dbReference type="InterPro" id="IPR040283">
    <property type="entry name" value="DDB_G0292058-like"/>
</dbReference>
<feature type="signal peptide" evidence="4">
    <location>
        <begin position="1"/>
        <end position="27"/>
    </location>
</feature>
<feature type="transmembrane region" description="Helical" evidence="3">
    <location>
        <begin position="295"/>
        <end position="321"/>
    </location>
</feature>
<feature type="transmembrane region" description="Helical" evidence="3">
    <location>
        <begin position="509"/>
        <end position="532"/>
    </location>
</feature>
<reference evidence="5 6" key="1">
    <citation type="submission" date="2019-01" db="EMBL/GenBank/DDBJ databases">
        <title>Sequencing of cultivated peanut Arachis hypogaea provides insights into genome evolution and oil improvement.</title>
        <authorList>
            <person name="Chen X."/>
        </authorList>
    </citation>
    <scope>NUCLEOTIDE SEQUENCE [LARGE SCALE GENOMIC DNA]</scope>
    <source>
        <strain evidence="6">cv. Fuhuasheng</strain>
        <tissue evidence="5">Leaves</tissue>
    </source>
</reference>
<keyword evidence="4" id="KW-0732">Signal</keyword>
<evidence type="ECO:0008006" key="7">
    <source>
        <dbReference type="Google" id="ProtNLM"/>
    </source>
</evidence>
<feature type="compositionally biased region" description="Low complexity" evidence="2">
    <location>
        <begin position="575"/>
        <end position="586"/>
    </location>
</feature>
<feature type="transmembrane region" description="Helical" evidence="3">
    <location>
        <begin position="269"/>
        <end position="288"/>
    </location>
</feature>
<keyword evidence="3" id="KW-0472">Membrane</keyword>
<keyword evidence="6" id="KW-1185">Reference proteome</keyword>
<evidence type="ECO:0000256" key="1">
    <source>
        <dbReference type="SAM" id="Coils"/>
    </source>
</evidence>
<keyword evidence="1" id="KW-0175">Coiled coil</keyword>
<sequence length="614" mass="68146">MMSSSYHNHHLHCCVLLTFFIFHSSTSFVLSQKGLYFPTSVFVGQENGGNVLRLSSKGLKPERYIGFEIAAEPFESPPFPLAAERTRRKDPLDGFKVYTNGWNITDHHYWASATYTAVPIFVIAAIWFLGFGLCLLLFVSSYLCRKREPYGYSPTCYVLSLILLILFTIIAMIGCAVLYIGQGSFHRSTTKTLQYVVDQANSAQDKLRSVSDNLVQAKQVGIDRVFLPANVQTDIDAAQTKINAAAGTLAEQTKENSDNIQDLLDSVRMALIIIAAVMIVLTFLGFLFSIFGQQLLVYILIIAGWILVTGTFILCGLSLALHTVTTDTCVAINQWNMLPSATESTAMDEIMPCLDKATAKETLLRSKEVTSELVNLVNQIITNVSNINFAPNFTPLYYNQSGPLMPLLCDPFRPDLTDRQCDPREVSVSNATEVYSNFVCQVSPSEICITQGRLTPTFSNQVTSAITVANALNNNAPSLVQLQDCTFVLETLTEISTNHCPDLSRYSKWIYIGLVMISFSVMFSLIFWFVYVRERRHRLYAKESKGYTPPRTPARGWIPGRAQPPPPPPPRPARRSLPAPAPRRSLPAPPQRPALPAPSVHALELAQVPAWGQG</sequence>
<dbReference type="PANTHER" id="PTHR31414">
    <property type="entry name" value="TRANSMEMBRANE PROTEIN DDB_G0292058"/>
    <property type="match status" value="1"/>
</dbReference>
<dbReference type="GO" id="GO:0005886">
    <property type="term" value="C:plasma membrane"/>
    <property type="evidence" value="ECO:0007669"/>
    <property type="project" value="TreeGrafter"/>
</dbReference>
<accession>A0A444XX87</accession>
<evidence type="ECO:0000256" key="2">
    <source>
        <dbReference type="SAM" id="MobiDB-lite"/>
    </source>
</evidence>
<protein>
    <recommendedName>
        <fullName evidence="7">Transmembrane protein</fullName>
    </recommendedName>
</protein>
<dbReference type="PANTHER" id="PTHR31414:SF13">
    <property type="entry name" value="TRANSMEMBRANE PROTEIN"/>
    <property type="match status" value="1"/>
</dbReference>
<feature type="region of interest" description="Disordered" evidence="2">
    <location>
        <begin position="550"/>
        <end position="596"/>
    </location>
</feature>
<feature type="transmembrane region" description="Helical" evidence="3">
    <location>
        <begin position="120"/>
        <end position="144"/>
    </location>
</feature>
<dbReference type="OrthoDB" id="1937321at2759"/>
<dbReference type="AlphaFoldDB" id="A0A444XX87"/>
<dbReference type="GO" id="GO:0009506">
    <property type="term" value="C:plasmodesma"/>
    <property type="evidence" value="ECO:0007669"/>
    <property type="project" value="TreeGrafter"/>
</dbReference>
<keyword evidence="3" id="KW-1133">Transmembrane helix</keyword>
<evidence type="ECO:0000313" key="6">
    <source>
        <dbReference type="Proteomes" id="UP000289738"/>
    </source>
</evidence>
<keyword evidence="3" id="KW-0812">Transmembrane</keyword>
<feature type="transmembrane region" description="Helical" evidence="3">
    <location>
        <begin position="156"/>
        <end position="180"/>
    </location>
</feature>
<feature type="compositionally biased region" description="Pro residues" evidence="2">
    <location>
        <begin position="587"/>
        <end position="596"/>
    </location>
</feature>
<name>A0A444XX87_ARAHY</name>
<evidence type="ECO:0000256" key="4">
    <source>
        <dbReference type="SAM" id="SignalP"/>
    </source>
</evidence>
<dbReference type="STRING" id="3818.A0A444XX87"/>
<feature type="chain" id="PRO_5019207765" description="Transmembrane protein" evidence="4">
    <location>
        <begin position="28"/>
        <end position="614"/>
    </location>
</feature>
<dbReference type="EMBL" id="SDMP01000018">
    <property type="protein sequence ID" value="RYQ94400.1"/>
    <property type="molecule type" value="Genomic_DNA"/>
</dbReference>
<evidence type="ECO:0000256" key="3">
    <source>
        <dbReference type="SAM" id="Phobius"/>
    </source>
</evidence>
<dbReference type="Proteomes" id="UP000289738">
    <property type="component" value="Chromosome B08"/>
</dbReference>
<organism evidence="5 6">
    <name type="scientific">Arachis hypogaea</name>
    <name type="common">Peanut</name>
    <dbReference type="NCBI Taxonomy" id="3818"/>
    <lineage>
        <taxon>Eukaryota</taxon>
        <taxon>Viridiplantae</taxon>
        <taxon>Streptophyta</taxon>
        <taxon>Embryophyta</taxon>
        <taxon>Tracheophyta</taxon>
        <taxon>Spermatophyta</taxon>
        <taxon>Magnoliopsida</taxon>
        <taxon>eudicotyledons</taxon>
        <taxon>Gunneridae</taxon>
        <taxon>Pentapetalae</taxon>
        <taxon>rosids</taxon>
        <taxon>fabids</taxon>
        <taxon>Fabales</taxon>
        <taxon>Fabaceae</taxon>
        <taxon>Papilionoideae</taxon>
        <taxon>50 kb inversion clade</taxon>
        <taxon>dalbergioids sensu lato</taxon>
        <taxon>Dalbergieae</taxon>
        <taxon>Pterocarpus clade</taxon>
        <taxon>Arachis</taxon>
    </lineage>
</organism>
<feature type="compositionally biased region" description="Pro residues" evidence="2">
    <location>
        <begin position="562"/>
        <end position="571"/>
    </location>
</feature>
<proteinExistence type="predicted"/>
<feature type="coiled-coil region" evidence="1">
    <location>
        <begin position="200"/>
        <end position="255"/>
    </location>
</feature>
<evidence type="ECO:0000313" key="5">
    <source>
        <dbReference type="EMBL" id="RYQ94400.1"/>
    </source>
</evidence>
<comment type="caution">
    <text evidence="5">The sequence shown here is derived from an EMBL/GenBank/DDBJ whole genome shotgun (WGS) entry which is preliminary data.</text>
</comment>
<gene>
    <name evidence="5" type="ORF">Ahy_B08g089298</name>
</gene>